<gene>
    <name evidence="4" type="ORF">Cni_G23831</name>
</gene>
<dbReference type="Pfam" id="PF20431">
    <property type="entry name" value="E_motif"/>
    <property type="match status" value="1"/>
</dbReference>
<evidence type="ECO:0000256" key="2">
    <source>
        <dbReference type="ARBA" id="ARBA00061659"/>
    </source>
</evidence>
<dbReference type="Proteomes" id="UP001327560">
    <property type="component" value="Chromosome 7"/>
</dbReference>
<feature type="repeat" description="PPR" evidence="3">
    <location>
        <begin position="469"/>
        <end position="503"/>
    </location>
</feature>
<dbReference type="GO" id="GO:0003723">
    <property type="term" value="F:RNA binding"/>
    <property type="evidence" value="ECO:0007669"/>
    <property type="project" value="InterPro"/>
</dbReference>
<dbReference type="InterPro" id="IPR011990">
    <property type="entry name" value="TPR-like_helical_dom_sf"/>
</dbReference>
<dbReference type="InterPro" id="IPR046849">
    <property type="entry name" value="E2_motif"/>
</dbReference>
<dbReference type="Pfam" id="PF13041">
    <property type="entry name" value="PPR_2"/>
    <property type="match status" value="5"/>
</dbReference>
<sequence>MRSSLHLQTKWRSAAKTHASLVKSGEAIDICAWNKVLAAYSNCSGLLDACKLFDEIPQRDTASWNSLIAAHVSSRAHQQAWAVFKTMLSEGMSFDQYTFGSVLKSVACTAQTDLGRQLHSLIVKSNFDQNVFSGSALIDMYAKCGRIREAVMAFELMPERNAVSWNTVIAGYARVGDAKAAFQVSSRMEREGLMLEEATFASLLTLLDGIAHYGLMSQAHAKIIKYGRTADTIVYNAAITAYWQCGSLADSRKVFDKMDCRMKDLVTWNSMLAAYACHGCTENAIELFIRMQKLGIHHDMYTFTSVISACFEQGQHENGRALHGLVIGTGLDSAVSVSNALIAMYSRPGEDGAMEDAWKCFECIEFKDPVSWNSLLTALSQNGSSEEAVKLFAHMQSEHVKIDHYAFSATLRSCADLAVLQLGRQIHGLVLRLGFAGNDFVGSSLVYMYSKCGVLDDARQVFDETLKDSSVTWNSMVFGYAQHGQGQLALDLFSKMQESEVAPDHITFVGLITACSHIGLVEEGSKFLKLMQPTFGVPLRMEHYACGVDLFGRAGRLDEAMKLIESMPFEPDAMVWMTLLGACRTHGDMELASHVAERLLVLEPKHHSTYVLLSHMCSGFGMWDDKAMIQKTMRNRGLSKVPGWSWIEVMNEVHSFNAEDRSHPQAEEIYKMLELLVEPISSSDTEVLEFM</sequence>
<dbReference type="Pfam" id="PF01535">
    <property type="entry name" value="PPR"/>
    <property type="match status" value="2"/>
</dbReference>
<dbReference type="GO" id="GO:0005739">
    <property type="term" value="C:mitochondrion"/>
    <property type="evidence" value="ECO:0007669"/>
    <property type="project" value="UniProtKB-ARBA"/>
</dbReference>
<protein>
    <submittedName>
        <fullName evidence="4">Pentatricopeptide repeat-containing protein</fullName>
    </submittedName>
</protein>
<accession>A0AAQ3KV37</accession>
<dbReference type="GO" id="GO:0099402">
    <property type="term" value="P:plant organ development"/>
    <property type="evidence" value="ECO:0007669"/>
    <property type="project" value="UniProtKB-ARBA"/>
</dbReference>
<dbReference type="AlphaFoldDB" id="A0AAQ3KV37"/>
<name>A0AAQ3KV37_9LILI</name>
<evidence type="ECO:0000313" key="5">
    <source>
        <dbReference type="Proteomes" id="UP001327560"/>
    </source>
</evidence>
<dbReference type="FunFam" id="1.25.40.10:FF:000205">
    <property type="entry name" value="Pentatricopeptide repeat-containing protein, mitochondrial"/>
    <property type="match status" value="1"/>
</dbReference>
<evidence type="ECO:0000256" key="1">
    <source>
        <dbReference type="ARBA" id="ARBA00022737"/>
    </source>
</evidence>
<dbReference type="FunFam" id="1.25.40.10:FF:000381">
    <property type="entry name" value="Pentatricopeptide repeat-containing protein"/>
    <property type="match status" value="1"/>
</dbReference>
<dbReference type="InterPro" id="IPR046960">
    <property type="entry name" value="PPR_At4g14850-like_plant"/>
</dbReference>
<feature type="repeat" description="PPR" evidence="3">
    <location>
        <begin position="264"/>
        <end position="298"/>
    </location>
</feature>
<feature type="repeat" description="PPR" evidence="3">
    <location>
        <begin position="368"/>
        <end position="402"/>
    </location>
</feature>
<dbReference type="Gene3D" id="1.25.40.10">
    <property type="entry name" value="Tetratricopeptide repeat domain"/>
    <property type="match status" value="6"/>
</dbReference>
<dbReference type="Pfam" id="PF20430">
    <property type="entry name" value="Eplus_motif"/>
    <property type="match status" value="1"/>
</dbReference>
<dbReference type="InterPro" id="IPR046848">
    <property type="entry name" value="E_motif"/>
</dbReference>
<dbReference type="FunFam" id="1.25.40.10:FF:000158">
    <property type="entry name" value="pentatricopeptide repeat-containing protein At2g33680"/>
    <property type="match status" value="1"/>
</dbReference>
<comment type="similarity">
    <text evidence="2">Belongs to the PPR family. PCMP-E subfamily.</text>
</comment>
<dbReference type="PANTHER" id="PTHR47926">
    <property type="entry name" value="PENTATRICOPEPTIDE REPEAT-CONTAINING PROTEIN"/>
    <property type="match status" value="1"/>
</dbReference>
<keyword evidence="5" id="KW-1185">Reference proteome</keyword>
<dbReference type="EMBL" id="CP136896">
    <property type="protein sequence ID" value="WOL15050.1"/>
    <property type="molecule type" value="Genomic_DNA"/>
</dbReference>
<dbReference type="InterPro" id="IPR002885">
    <property type="entry name" value="PPR_rpt"/>
</dbReference>
<dbReference type="PANTHER" id="PTHR47926:SF372">
    <property type="entry name" value="PENTATRICOPEPTIDE REPEAT-CONTAINING PROTEIN"/>
    <property type="match status" value="1"/>
</dbReference>
<evidence type="ECO:0000256" key="3">
    <source>
        <dbReference type="PROSITE-ProRule" id="PRU00708"/>
    </source>
</evidence>
<feature type="repeat" description="PPR" evidence="3">
    <location>
        <begin position="60"/>
        <end position="94"/>
    </location>
</feature>
<feature type="repeat" description="PPR" evidence="3">
    <location>
        <begin position="161"/>
        <end position="195"/>
    </location>
</feature>
<evidence type="ECO:0000313" key="4">
    <source>
        <dbReference type="EMBL" id="WOL15050.1"/>
    </source>
</evidence>
<reference evidence="4 5" key="1">
    <citation type="submission" date="2023-10" db="EMBL/GenBank/DDBJ databases">
        <title>Chromosome-scale genome assembly provides insights into flower coloration mechanisms of Canna indica.</title>
        <authorList>
            <person name="Li C."/>
        </authorList>
    </citation>
    <scope>NUCLEOTIDE SEQUENCE [LARGE SCALE GENOMIC DNA]</scope>
    <source>
        <tissue evidence="4">Flower</tissue>
    </source>
</reference>
<proteinExistence type="inferred from homology"/>
<feature type="repeat" description="PPR" evidence="3">
    <location>
        <begin position="130"/>
        <end position="160"/>
    </location>
</feature>
<keyword evidence="1" id="KW-0677">Repeat</keyword>
<dbReference type="PROSITE" id="PS51375">
    <property type="entry name" value="PPR"/>
    <property type="match status" value="6"/>
</dbReference>
<dbReference type="GO" id="GO:0009451">
    <property type="term" value="P:RNA modification"/>
    <property type="evidence" value="ECO:0007669"/>
    <property type="project" value="InterPro"/>
</dbReference>
<organism evidence="4 5">
    <name type="scientific">Canna indica</name>
    <name type="common">Indian-shot</name>
    <dbReference type="NCBI Taxonomy" id="4628"/>
    <lineage>
        <taxon>Eukaryota</taxon>
        <taxon>Viridiplantae</taxon>
        <taxon>Streptophyta</taxon>
        <taxon>Embryophyta</taxon>
        <taxon>Tracheophyta</taxon>
        <taxon>Spermatophyta</taxon>
        <taxon>Magnoliopsida</taxon>
        <taxon>Liliopsida</taxon>
        <taxon>Zingiberales</taxon>
        <taxon>Cannaceae</taxon>
        <taxon>Canna</taxon>
    </lineage>
</organism>
<dbReference type="NCBIfam" id="TIGR00756">
    <property type="entry name" value="PPR"/>
    <property type="match status" value="5"/>
</dbReference>